<accession>W6Q5R1</accession>
<dbReference type="EMBL" id="HG792016">
    <property type="protein sequence ID" value="CDM31660.1"/>
    <property type="molecule type" value="Genomic_DNA"/>
</dbReference>
<gene>
    <name evidence="1" type="ORF">PROQFM164_S02g001811</name>
</gene>
<proteinExistence type="predicted"/>
<protein>
    <submittedName>
        <fullName evidence="1">Genomic scaffold, ProqFM164S02</fullName>
    </submittedName>
</protein>
<keyword evidence="2" id="KW-1185">Reference proteome</keyword>
<organism evidence="1 2">
    <name type="scientific">Penicillium roqueforti (strain FM164)</name>
    <dbReference type="NCBI Taxonomy" id="1365484"/>
    <lineage>
        <taxon>Eukaryota</taxon>
        <taxon>Fungi</taxon>
        <taxon>Dikarya</taxon>
        <taxon>Ascomycota</taxon>
        <taxon>Pezizomycotina</taxon>
        <taxon>Eurotiomycetes</taxon>
        <taxon>Eurotiomycetidae</taxon>
        <taxon>Eurotiales</taxon>
        <taxon>Aspergillaceae</taxon>
        <taxon>Penicillium</taxon>
    </lineage>
</organism>
<dbReference type="AlphaFoldDB" id="W6Q5R1"/>
<sequence length="52" mass="5517">MASNTRTTCFDTRLLCGLAGTTVTTYDLVSYGASPQSTSSAISRTCPYEGLF</sequence>
<evidence type="ECO:0000313" key="2">
    <source>
        <dbReference type="Proteomes" id="UP000030686"/>
    </source>
</evidence>
<dbReference type="Proteomes" id="UP000030686">
    <property type="component" value="Unassembled WGS sequence"/>
</dbReference>
<reference evidence="1" key="1">
    <citation type="journal article" date="2014" name="Nat. Commun.">
        <title>Multiple recent horizontal transfers of a large genomic region in cheese making fungi.</title>
        <authorList>
            <person name="Cheeseman K."/>
            <person name="Ropars J."/>
            <person name="Renault P."/>
            <person name="Dupont J."/>
            <person name="Gouzy J."/>
            <person name="Branca A."/>
            <person name="Abraham A.L."/>
            <person name="Ceppi M."/>
            <person name="Conseiller E."/>
            <person name="Debuchy R."/>
            <person name="Malagnac F."/>
            <person name="Goarin A."/>
            <person name="Silar P."/>
            <person name="Lacoste S."/>
            <person name="Sallet E."/>
            <person name="Bensimon A."/>
            <person name="Giraud T."/>
            <person name="Brygoo Y."/>
        </authorList>
    </citation>
    <scope>NUCLEOTIDE SEQUENCE [LARGE SCALE GENOMIC DNA]</scope>
    <source>
        <strain evidence="1">FM164</strain>
    </source>
</reference>
<evidence type="ECO:0000313" key="1">
    <source>
        <dbReference type="EMBL" id="CDM31660.1"/>
    </source>
</evidence>
<name>W6Q5R1_PENRF</name>